<dbReference type="KEGG" id="mvn:Mevan_1028"/>
<dbReference type="OrthoDB" id="60541at2157"/>
<dbReference type="SUPFAM" id="SSF46785">
    <property type="entry name" value="Winged helix' DNA-binding domain"/>
    <property type="match status" value="1"/>
</dbReference>
<proteinExistence type="predicted"/>
<dbReference type="InterPro" id="IPR036388">
    <property type="entry name" value="WH-like_DNA-bd_sf"/>
</dbReference>
<protein>
    <submittedName>
        <fullName evidence="1">Uncharacterized protein</fullName>
    </submittedName>
</protein>
<dbReference type="InterPro" id="IPR036390">
    <property type="entry name" value="WH_DNA-bd_sf"/>
</dbReference>
<keyword evidence="2" id="KW-1185">Reference proteome</keyword>
<dbReference type="Gene3D" id="1.10.10.10">
    <property type="entry name" value="Winged helix-like DNA-binding domain superfamily/Winged helix DNA-binding domain"/>
    <property type="match status" value="1"/>
</dbReference>
<dbReference type="STRING" id="406327.Mevan_1028"/>
<evidence type="ECO:0000313" key="2">
    <source>
        <dbReference type="Proteomes" id="UP000001107"/>
    </source>
</evidence>
<dbReference type="AlphaFoldDB" id="A6UR09"/>
<organism evidence="1 2">
    <name type="scientific">Methanococcus vannielii (strain ATCC 35089 / DSM 1224 / JCM 13029 / OCM 148 / SB)</name>
    <dbReference type="NCBI Taxonomy" id="406327"/>
    <lineage>
        <taxon>Archaea</taxon>
        <taxon>Methanobacteriati</taxon>
        <taxon>Methanobacteriota</taxon>
        <taxon>Methanomada group</taxon>
        <taxon>Methanococci</taxon>
        <taxon>Methanococcales</taxon>
        <taxon>Methanococcaceae</taxon>
        <taxon>Methanococcus</taxon>
    </lineage>
</organism>
<dbReference type="EMBL" id="CP000742">
    <property type="protein sequence ID" value="ABR54931.1"/>
    <property type="molecule type" value="Genomic_DNA"/>
</dbReference>
<accession>A6UR09</accession>
<dbReference type="HOGENOM" id="CLU_800796_0_0_2"/>
<dbReference type="RefSeq" id="WP_012065860.1">
    <property type="nucleotide sequence ID" value="NC_009634.1"/>
</dbReference>
<dbReference type="eggNOG" id="arCOG05049">
    <property type="taxonomic scope" value="Archaea"/>
</dbReference>
<name>A6UR09_METVS</name>
<sequence length="368" mass="43377">MEIIYNKPGLYDTKDIWIQPVSRGSVLESNEVGSCTIIKDKGILESTKLKETPVLRILASPSLKKTIFNIAYVLKDKMTFFKNSKPKYMENIFKYLNKVYFDKGVNNYYKSYKAWYRVIGDLFENINVWNFKKVTGKLITILKAFNPVIVFDLHNISKWNHIKTFQRFIKWLNNEGLSIVLRCPFESVNYLKKIFEDAKTNNIAAVMHYAKKRGYLISESVSKEILKLSSGNLKIINIILSKSKRILKNLRDLKISWKHVLIEVIPKKYKKIMETITHLKKFNIKEIVEFLDYSHSTVYNYLNELVNLNVIKKRRVKKNILFKINIDKESLLNSCNYIKDPKNIFFEVNKLSKIDYKVETFNEFLVFG</sequence>
<evidence type="ECO:0000313" key="1">
    <source>
        <dbReference type="EMBL" id="ABR54931.1"/>
    </source>
</evidence>
<reference evidence="1" key="1">
    <citation type="submission" date="2007-06" db="EMBL/GenBank/DDBJ databases">
        <title>Complete sequence of Methanococcus vannielii SB.</title>
        <authorList>
            <consortium name="US DOE Joint Genome Institute"/>
            <person name="Copeland A."/>
            <person name="Lucas S."/>
            <person name="Lapidus A."/>
            <person name="Barry K."/>
            <person name="Glavina del Rio T."/>
            <person name="Dalin E."/>
            <person name="Tice H."/>
            <person name="Pitluck S."/>
            <person name="Chain P."/>
            <person name="Malfatti S."/>
            <person name="Shin M."/>
            <person name="Vergez L."/>
            <person name="Schmutz J."/>
            <person name="Larimer F."/>
            <person name="Land M."/>
            <person name="Hauser L."/>
            <person name="Kyrpides N."/>
            <person name="Anderson I."/>
            <person name="Sieprawska-Lupa M."/>
            <person name="Whitman W.B."/>
            <person name="Richardson P."/>
        </authorList>
    </citation>
    <scope>NUCLEOTIDE SEQUENCE [LARGE SCALE GENOMIC DNA]</scope>
    <source>
        <strain evidence="1">SB</strain>
    </source>
</reference>
<gene>
    <name evidence="1" type="ordered locus">Mevan_1028</name>
</gene>
<dbReference type="GeneID" id="5325514"/>
<dbReference type="Proteomes" id="UP000001107">
    <property type="component" value="Chromosome"/>
</dbReference>